<comment type="caution">
    <text evidence="1">The sequence shown here is derived from an EMBL/GenBank/DDBJ whole genome shotgun (WGS) entry which is preliminary data.</text>
</comment>
<accession>A0ACB8SW50</accession>
<dbReference type="Proteomes" id="UP000814140">
    <property type="component" value="Unassembled WGS sequence"/>
</dbReference>
<evidence type="ECO:0000313" key="2">
    <source>
        <dbReference type="Proteomes" id="UP000814140"/>
    </source>
</evidence>
<protein>
    <submittedName>
        <fullName evidence="1">Alpha/beta-hydrolase</fullName>
    </submittedName>
</protein>
<evidence type="ECO:0000313" key="1">
    <source>
        <dbReference type="EMBL" id="KAI0060422.1"/>
    </source>
</evidence>
<reference evidence="1" key="1">
    <citation type="submission" date="2021-03" db="EMBL/GenBank/DDBJ databases">
        <authorList>
            <consortium name="DOE Joint Genome Institute"/>
            <person name="Ahrendt S."/>
            <person name="Looney B.P."/>
            <person name="Miyauchi S."/>
            <person name="Morin E."/>
            <person name="Drula E."/>
            <person name="Courty P.E."/>
            <person name="Chicoki N."/>
            <person name="Fauchery L."/>
            <person name="Kohler A."/>
            <person name="Kuo A."/>
            <person name="Labutti K."/>
            <person name="Pangilinan J."/>
            <person name="Lipzen A."/>
            <person name="Riley R."/>
            <person name="Andreopoulos W."/>
            <person name="He G."/>
            <person name="Johnson J."/>
            <person name="Barry K.W."/>
            <person name="Grigoriev I.V."/>
            <person name="Nagy L."/>
            <person name="Hibbett D."/>
            <person name="Henrissat B."/>
            <person name="Matheny P.B."/>
            <person name="Labbe J."/>
            <person name="Martin F."/>
        </authorList>
    </citation>
    <scope>NUCLEOTIDE SEQUENCE</scope>
    <source>
        <strain evidence="1">HHB10654</strain>
    </source>
</reference>
<proteinExistence type="predicted"/>
<gene>
    <name evidence="1" type="ORF">BV25DRAFT_1827915</name>
</gene>
<dbReference type="EMBL" id="MU277219">
    <property type="protein sequence ID" value="KAI0060422.1"/>
    <property type="molecule type" value="Genomic_DNA"/>
</dbReference>
<sequence>MASTRVAPYGTWVSPIHAQAVAAQSLSAGIEDIILDPVTSKVYYGQNRPAENGRSAVVDAATRQDLLDHTWDARTGVHEYGGAAAIVYDGVLYFSHIGDGRVYKCAKGSEPVAITPVAPAHRFADFAVYPGNPNFIVSILEDHTDPHPARIVTTLCVIDASKSTVHTLVEGADFYSCARFSPDGKFIAWQQWHHPDMPYQSAEIAMASCSPSSDKGIQLGTHVHVAGKPGAVAAQDPGWTSNNTLFFFSDVSGFQNPWKFTFDASNPSDTGKAAPILTQPLREEFGQPQWWLSRHGSGALSETHVAFLSFREGRSKLHVCDVEKGSITEIKTPYAHIQYMHGDAKGRVVMLGQPEDSGQVVAEMVFDKANDNFVLRPVPSTPADADASPSLSVYGDYISKGQYFSLTLPPDNRTCHVTYYPPKNPNYDGGLPGERPPVVVLVHGGPFFMEAASLDWTKQFFTSRGWAHIDVNYGGSTGFGREFRESLHAKWGVLDVEDAWGSVLKLEELGLVDSKRAVVHGGSAGGYCVLQIATSLPSSFAAGSPHYGISDMRKLDEILHKFEYYLCDRLMGGKYEECKDVWHARSPIYHADKIKMPLLFMQGGKDTVIPAEQMVEMVDTIKKAGGKVELVIFPNEGHGWREAKSVQTTLERELTFFNEVLGLENTY</sequence>
<name>A0ACB8SW50_9AGAM</name>
<reference evidence="1" key="2">
    <citation type="journal article" date="2022" name="New Phytol.">
        <title>Evolutionary transition to the ectomycorrhizal habit in the genomes of a hyperdiverse lineage of mushroom-forming fungi.</title>
        <authorList>
            <person name="Looney B."/>
            <person name="Miyauchi S."/>
            <person name="Morin E."/>
            <person name="Drula E."/>
            <person name="Courty P.E."/>
            <person name="Kohler A."/>
            <person name="Kuo A."/>
            <person name="LaButti K."/>
            <person name="Pangilinan J."/>
            <person name="Lipzen A."/>
            <person name="Riley R."/>
            <person name="Andreopoulos W."/>
            <person name="He G."/>
            <person name="Johnson J."/>
            <person name="Nolan M."/>
            <person name="Tritt A."/>
            <person name="Barry K.W."/>
            <person name="Grigoriev I.V."/>
            <person name="Nagy L.G."/>
            <person name="Hibbett D."/>
            <person name="Henrissat B."/>
            <person name="Matheny P.B."/>
            <person name="Labbe J."/>
            <person name="Martin F.M."/>
        </authorList>
    </citation>
    <scope>NUCLEOTIDE SEQUENCE</scope>
    <source>
        <strain evidence="1">HHB10654</strain>
    </source>
</reference>
<organism evidence="1 2">
    <name type="scientific">Artomyces pyxidatus</name>
    <dbReference type="NCBI Taxonomy" id="48021"/>
    <lineage>
        <taxon>Eukaryota</taxon>
        <taxon>Fungi</taxon>
        <taxon>Dikarya</taxon>
        <taxon>Basidiomycota</taxon>
        <taxon>Agaricomycotina</taxon>
        <taxon>Agaricomycetes</taxon>
        <taxon>Russulales</taxon>
        <taxon>Auriscalpiaceae</taxon>
        <taxon>Artomyces</taxon>
    </lineage>
</organism>
<keyword evidence="2" id="KW-1185">Reference proteome</keyword>